<comment type="caution">
    <text evidence="1">The sequence shown here is derived from an EMBL/GenBank/DDBJ whole genome shotgun (WGS) entry which is preliminary data.</text>
</comment>
<organism evidence="1 2">
    <name type="scientific">Leisingera daeponensis</name>
    <dbReference type="NCBI Taxonomy" id="405746"/>
    <lineage>
        <taxon>Bacteria</taxon>
        <taxon>Pseudomonadati</taxon>
        <taxon>Pseudomonadota</taxon>
        <taxon>Alphaproteobacteria</taxon>
        <taxon>Rhodobacterales</taxon>
        <taxon>Roseobacteraceae</taxon>
        <taxon>Leisingera</taxon>
    </lineage>
</organism>
<dbReference type="SUPFAM" id="SSF48173">
    <property type="entry name" value="Cryptochrome/photolyase FAD-binding domain"/>
    <property type="match status" value="1"/>
</dbReference>
<dbReference type="RefSeq" id="WP_222509852.1">
    <property type="nucleotide sequence ID" value="NZ_JAHVJA010000015.1"/>
</dbReference>
<dbReference type="Gene3D" id="1.10.10.1710">
    <property type="entry name" value="Deoxyribodipyrimidine photolyase-related"/>
    <property type="match status" value="1"/>
</dbReference>
<evidence type="ECO:0000313" key="1">
    <source>
        <dbReference type="EMBL" id="MBY6141906.1"/>
    </source>
</evidence>
<dbReference type="InterPro" id="IPR014729">
    <property type="entry name" value="Rossmann-like_a/b/a_fold"/>
</dbReference>
<dbReference type="Proteomes" id="UP000766629">
    <property type="component" value="Unassembled WGS sequence"/>
</dbReference>
<keyword evidence="2" id="KW-1185">Reference proteome</keyword>
<dbReference type="PANTHER" id="PTHR38657">
    <property type="entry name" value="SLR1343 PROTEIN"/>
    <property type="match status" value="1"/>
</dbReference>
<sequence length="518" mass="59370">MTDEREPAADGNLILILGDQLSRNIPSLTDADPSRDILLMAEVMEEASYVRHHKKKIAFVFSAMRHFAQELEAGGWRLRYVRLDDPGNSGSLTGEIDRLRTDHPQARVVVTEPGEHRLKSALLDWAEQAGVELDMRQDSRFLCSHQRFQQWAEGRKQLRMEYFYREMRRETGLLMDGGQPEGGKWNFDHENRKPASGGMFLPRPLQTTPDGITEEVLDLVDARFGGNFGTLRPFWFAVTRTGALEALEGFVEQALPDFGDYQDAMLEGERFLYHSVLSHYINAGLLEPLEVCRRVERAYFEGRAPLNAAEGFIRQIIGWREYMRGIYWLNMPGYTDQNFLEATRPLPEFYWTGETGMACLAAAISQTLEEAYAHHIQRLMVTGNFALLAGVDPFQVHEWYLAVYADAYEWVEAPNVIGMSQFADGGLLGSKPYAASGNYINKMSDHCAGCRYDVKRKTGADACPFNPLYWDFLARNAQKLREHPRLRHVYRTWDRMTAERQNEYLDTARKVLARHFGE</sequence>
<accession>A0ABS7NP56</accession>
<dbReference type="InterPro" id="IPR007357">
    <property type="entry name" value="PhrB-like"/>
</dbReference>
<protein>
    <submittedName>
        <fullName evidence="1">Cryptochrome/photolyase family protein</fullName>
    </submittedName>
</protein>
<dbReference type="Gene3D" id="3.40.50.620">
    <property type="entry name" value="HUPs"/>
    <property type="match status" value="1"/>
</dbReference>
<reference evidence="1 2" key="1">
    <citation type="submission" date="2021-06" db="EMBL/GenBank/DDBJ databases">
        <title>50 bacteria genomes isolated from Dapeng, Shenzhen, China.</title>
        <authorList>
            <person name="Zheng W."/>
            <person name="Yu S."/>
            <person name="Huang Y."/>
        </authorList>
    </citation>
    <scope>NUCLEOTIDE SEQUENCE [LARGE SCALE GENOMIC DNA]</scope>
    <source>
        <strain evidence="1 2">DP1N14-2</strain>
    </source>
</reference>
<dbReference type="InterPro" id="IPR052551">
    <property type="entry name" value="UV-DNA_repair_photolyase"/>
</dbReference>
<name>A0ABS7NP56_9RHOB</name>
<evidence type="ECO:0000313" key="2">
    <source>
        <dbReference type="Proteomes" id="UP000766629"/>
    </source>
</evidence>
<dbReference type="EMBL" id="JAHVJA010000015">
    <property type="protein sequence ID" value="MBY6141906.1"/>
    <property type="molecule type" value="Genomic_DNA"/>
</dbReference>
<gene>
    <name evidence="1" type="ORF">KUV26_20925</name>
</gene>
<dbReference type="InterPro" id="IPR036134">
    <property type="entry name" value="Crypto/Photolyase_FAD-like_sf"/>
</dbReference>
<proteinExistence type="predicted"/>
<dbReference type="Gene3D" id="1.10.579.10">
    <property type="entry name" value="DNA Cyclobutane Dipyrimidine Photolyase, subunit A, domain 3"/>
    <property type="match status" value="1"/>
</dbReference>
<dbReference type="PANTHER" id="PTHR38657:SF1">
    <property type="entry name" value="SLR1343 PROTEIN"/>
    <property type="match status" value="1"/>
</dbReference>
<dbReference type="Pfam" id="PF04244">
    <property type="entry name" value="DPRP"/>
    <property type="match status" value="1"/>
</dbReference>
<dbReference type="Gene3D" id="1.25.40.80">
    <property type="match status" value="1"/>
</dbReference>